<protein>
    <submittedName>
        <fullName evidence="4">Translation elongation factor EF-1alpha</fullName>
    </submittedName>
</protein>
<proteinExistence type="predicted"/>
<evidence type="ECO:0000256" key="1">
    <source>
        <dbReference type="ARBA" id="ARBA00022741"/>
    </source>
</evidence>
<dbReference type="SUPFAM" id="SSF50465">
    <property type="entry name" value="EF-Tu/eEF-1alpha/eIF2-gamma C-terminal domain"/>
    <property type="match status" value="1"/>
</dbReference>
<reference evidence="4" key="1">
    <citation type="submission" date="2017-08" db="EMBL/GenBank/DDBJ databases">
        <authorList>
            <person name="de Groot N.N."/>
        </authorList>
    </citation>
    <scope>NUCLEOTIDE SEQUENCE</scope>
</reference>
<keyword evidence="4" id="KW-0648">Protein biosynthesis</keyword>
<dbReference type="InterPro" id="IPR054696">
    <property type="entry name" value="GTP-eEF1A_C"/>
</dbReference>
<evidence type="ECO:0000313" key="5">
    <source>
        <dbReference type="Proteomes" id="UP000274850"/>
    </source>
</evidence>
<dbReference type="Proteomes" id="UP000274850">
    <property type="component" value="Segment"/>
</dbReference>
<accession>A0A285PWW3</accession>
<sequence length="62" mass="6959">MCGGEDCGFTKALFLRKGQVDKVVKVDQTLLVETFSNYPKLGRFVLRNQNQTIALEKIIGVK</sequence>
<dbReference type="GO" id="GO:0005525">
    <property type="term" value="F:GTP binding"/>
    <property type="evidence" value="ECO:0007669"/>
    <property type="project" value="UniProtKB-KW"/>
</dbReference>
<keyword evidence="1" id="KW-0547">Nucleotide-binding</keyword>
<keyword evidence="5" id="KW-1185">Reference proteome</keyword>
<keyword evidence="2" id="KW-0342">GTP-binding</keyword>
<keyword evidence="4" id="KW-0251">Elongation factor</keyword>
<dbReference type="InterPro" id="IPR009001">
    <property type="entry name" value="Transl_elong_EF1A/Init_IF2_C"/>
</dbReference>
<name>A0A285PWW3_9VIRU</name>
<organism evidence="4">
    <name type="scientific">Cedratvirus lausannensis</name>
    <dbReference type="NCBI Taxonomy" id="2023205"/>
    <lineage>
        <taxon>Viruses</taxon>
        <taxon>Pithoviruses</taxon>
        <taxon>Orthocedratvirinae</taxon>
        <taxon>Alphacedratvirus</taxon>
        <taxon>Alphacedratvirus francolausannense</taxon>
    </lineage>
</organism>
<dbReference type="Pfam" id="PF22594">
    <property type="entry name" value="GTP-eEF1A_C"/>
    <property type="match status" value="1"/>
</dbReference>
<gene>
    <name evidence="4" type="ORF">BQ9231_00270</name>
</gene>
<evidence type="ECO:0000313" key="4">
    <source>
        <dbReference type="EMBL" id="SOB74153.1"/>
    </source>
</evidence>
<evidence type="ECO:0000259" key="3">
    <source>
        <dbReference type="Pfam" id="PF22594"/>
    </source>
</evidence>
<dbReference type="EMBL" id="LT907979">
    <property type="protein sequence ID" value="SOB74153.1"/>
    <property type="molecule type" value="Genomic_DNA"/>
</dbReference>
<dbReference type="Gene3D" id="2.40.30.10">
    <property type="entry name" value="Translation factors"/>
    <property type="match status" value="1"/>
</dbReference>
<feature type="domain" description="GTP-eEF1A C-terminal" evidence="3">
    <location>
        <begin position="12"/>
        <end position="57"/>
    </location>
</feature>
<evidence type="ECO:0000256" key="2">
    <source>
        <dbReference type="ARBA" id="ARBA00023134"/>
    </source>
</evidence>